<dbReference type="Proteomes" id="UP000185783">
    <property type="component" value="Unassembled WGS sequence"/>
</dbReference>
<proteinExistence type="predicted"/>
<keyword evidence="2" id="KW-0413">Isomerase</keyword>
<dbReference type="STRING" id="197461.A3843_03520"/>
<evidence type="ECO:0000313" key="3">
    <source>
        <dbReference type="Proteomes" id="UP000185783"/>
    </source>
</evidence>
<evidence type="ECO:0000313" key="2">
    <source>
        <dbReference type="EMBL" id="OKL45405.1"/>
    </source>
</evidence>
<evidence type="ECO:0000259" key="1">
    <source>
        <dbReference type="Pfam" id="PF01261"/>
    </source>
</evidence>
<dbReference type="InterPro" id="IPR050312">
    <property type="entry name" value="IolE/XylAMocC-like"/>
</dbReference>
<dbReference type="Gene3D" id="3.20.20.150">
    <property type="entry name" value="Divalent-metal-dependent TIM barrel enzymes"/>
    <property type="match status" value="1"/>
</dbReference>
<sequence>MTGYLPVVGAAMSITEYDQHRDWILEKQRDLELQDFITADVLNGNWEHLAEEVLAKLDGYTGRLGIHGPFWNLDISAADPEIRQIVQKRLDQGLDVCRKLKATHMVVHSPYTTWDQHNLDQYDQGHSFKLQCIQENLGAVVAKAEDIGCTLMIENIEDVDPSIRVELVKSFNSNAIAVSLDTGHAYYAHGSTGAPPVDYYVKAAGPLLQHVHLQDADGYADRHWAIGDGTLQWPALFNALQKYTNHPRLILELANNANLPKSMRYLSEQGLAQ</sequence>
<dbReference type="SUPFAM" id="SSF51658">
    <property type="entry name" value="Xylose isomerase-like"/>
    <property type="match status" value="1"/>
</dbReference>
<dbReference type="PANTHER" id="PTHR12110">
    <property type="entry name" value="HYDROXYPYRUVATE ISOMERASE"/>
    <property type="match status" value="1"/>
</dbReference>
<reference evidence="2 3" key="1">
    <citation type="submission" date="2016-03" db="EMBL/GenBank/DDBJ databases">
        <title>Genome sequence of Nesiotobacter sp. nov., a moderately halophilic alphaproteobacterium isolated from the Yellow Sea, China.</title>
        <authorList>
            <person name="Zhang G."/>
            <person name="Zhang R."/>
        </authorList>
    </citation>
    <scope>NUCLEOTIDE SEQUENCE [LARGE SCALE GENOMIC DNA]</scope>
    <source>
        <strain evidence="2 3">WB1-6</strain>
    </source>
</reference>
<dbReference type="GO" id="GO:0016853">
    <property type="term" value="F:isomerase activity"/>
    <property type="evidence" value="ECO:0007669"/>
    <property type="project" value="UniProtKB-KW"/>
</dbReference>
<dbReference type="InterPro" id="IPR036237">
    <property type="entry name" value="Xyl_isomerase-like_sf"/>
</dbReference>
<name>A0A1U7JL20_9HYPH</name>
<dbReference type="EMBL" id="LVVZ01000005">
    <property type="protein sequence ID" value="OKL45405.1"/>
    <property type="molecule type" value="Genomic_DNA"/>
</dbReference>
<dbReference type="OrthoDB" id="7245925at2"/>
<dbReference type="PANTHER" id="PTHR12110:SF53">
    <property type="entry name" value="BLR5974 PROTEIN"/>
    <property type="match status" value="1"/>
</dbReference>
<protein>
    <submittedName>
        <fullName evidence="2">Sugar phosphate isomerase</fullName>
    </submittedName>
</protein>
<dbReference type="Pfam" id="PF01261">
    <property type="entry name" value="AP_endonuc_2"/>
    <property type="match status" value="1"/>
</dbReference>
<feature type="domain" description="Xylose isomerase-like TIM barrel" evidence="1">
    <location>
        <begin position="49"/>
        <end position="268"/>
    </location>
</feature>
<dbReference type="RefSeq" id="WP_028480094.1">
    <property type="nucleotide sequence ID" value="NZ_LVVZ01000005.1"/>
</dbReference>
<organism evidence="2 3">
    <name type="scientific">Pseudovibrio exalbescens</name>
    <dbReference type="NCBI Taxonomy" id="197461"/>
    <lineage>
        <taxon>Bacteria</taxon>
        <taxon>Pseudomonadati</taxon>
        <taxon>Pseudomonadota</taxon>
        <taxon>Alphaproteobacteria</taxon>
        <taxon>Hyphomicrobiales</taxon>
        <taxon>Stappiaceae</taxon>
        <taxon>Pseudovibrio</taxon>
    </lineage>
</organism>
<gene>
    <name evidence="2" type="ORF">A3843_03520</name>
</gene>
<comment type="caution">
    <text evidence="2">The sequence shown here is derived from an EMBL/GenBank/DDBJ whole genome shotgun (WGS) entry which is preliminary data.</text>
</comment>
<dbReference type="AlphaFoldDB" id="A0A1U7JL20"/>
<accession>A0A1U7JL20</accession>
<keyword evidence="3" id="KW-1185">Reference proteome</keyword>
<dbReference type="InterPro" id="IPR013022">
    <property type="entry name" value="Xyl_isomerase-like_TIM-brl"/>
</dbReference>